<comment type="caution">
    <text evidence="1">The sequence shown here is derived from an EMBL/GenBank/DDBJ whole genome shotgun (WGS) entry which is preliminary data.</text>
</comment>
<evidence type="ECO:0000313" key="2">
    <source>
        <dbReference type="Proteomes" id="UP000245207"/>
    </source>
</evidence>
<dbReference type="AlphaFoldDB" id="A0A2U1L065"/>
<sequence>MAVITTPSTFTFTTVQHHNTLNFTHNHLLNLKFTTTRRTRTIGLALGNELLGDFGARDPFPAKIETNFCDKVAMATYPHAISCTTVYSLKSVVVSKLGYKLCNNAIIPIDSIFKVMLWGQSFHFMVKPPQCENGFVVFCLDTRYIVSRTRPGGC</sequence>
<name>A0A2U1L065_ARTAN</name>
<evidence type="ECO:0000313" key="1">
    <source>
        <dbReference type="EMBL" id="PWA42360.1"/>
    </source>
</evidence>
<organism evidence="1 2">
    <name type="scientific">Artemisia annua</name>
    <name type="common">Sweet wormwood</name>
    <dbReference type="NCBI Taxonomy" id="35608"/>
    <lineage>
        <taxon>Eukaryota</taxon>
        <taxon>Viridiplantae</taxon>
        <taxon>Streptophyta</taxon>
        <taxon>Embryophyta</taxon>
        <taxon>Tracheophyta</taxon>
        <taxon>Spermatophyta</taxon>
        <taxon>Magnoliopsida</taxon>
        <taxon>eudicotyledons</taxon>
        <taxon>Gunneridae</taxon>
        <taxon>Pentapetalae</taxon>
        <taxon>asterids</taxon>
        <taxon>campanulids</taxon>
        <taxon>Asterales</taxon>
        <taxon>Asteraceae</taxon>
        <taxon>Asteroideae</taxon>
        <taxon>Anthemideae</taxon>
        <taxon>Artemisiinae</taxon>
        <taxon>Artemisia</taxon>
    </lineage>
</organism>
<protein>
    <submittedName>
        <fullName evidence="1">Transcriptional coactivator/pterin dehydratase</fullName>
    </submittedName>
</protein>
<proteinExistence type="predicted"/>
<dbReference type="STRING" id="35608.A0A2U1L065"/>
<accession>A0A2U1L065</accession>
<dbReference type="Proteomes" id="UP000245207">
    <property type="component" value="Unassembled WGS sequence"/>
</dbReference>
<gene>
    <name evidence="1" type="ORF">CTI12_AA545580</name>
</gene>
<dbReference type="EMBL" id="PKPP01012453">
    <property type="protein sequence ID" value="PWA42360.1"/>
    <property type="molecule type" value="Genomic_DNA"/>
</dbReference>
<keyword evidence="2" id="KW-1185">Reference proteome</keyword>
<dbReference type="OrthoDB" id="277398at2759"/>
<reference evidence="1 2" key="1">
    <citation type="journal article" date="2018" name="Mol. Plant">
        <title>The genome of Artemisia annua provides insight into the evolution of Asteraceae family and artemisinin biosynthesis.</title>
        <authorList>
            <person name="Shen Q."/>
            <person name="Zhang L."/>
            <person name="Liao Z."/>
            <person name="Wang S."/>
            <person name="Yan T."/>
            <person name="Shi P."/>
            <person name="Liu M."/>
            <person name="Fu X."/>
            <person name="Pan Q."/>
            <person name="Wang Y."/>
            <person name="Lv Z."/>
            <person name="Lu X."/>
            <person name="Zhang F."/>
            <person name="Jiang W."/>
            <person name="Ma Y."/>
            <person name="Chen M."/>
            <person name="Hao X."/>
            <person name="Li L."/>
            <person name="Tang Y."/>
            <person name="Lv G."/>
            <person name="Zhou Y."/>
            <person name="Sun X."/>
            <person name="Brodelius P.E."/>
            <person name="Rose J.K.C."/>
            <person name="Tang K."/>
        </authorList>
    </citation>
    <scope>NUCLEOTIDE SEQUENCE [LARGE SCALE GENOMIC DNA]</scope>
    <source>
        <strain evidence="2">cv. Huhao1</strain>
        <tissue evidence="1">Leaf</tissue>
    </source>
</reference>